<dbReference type="OrthoDB" id="3257538at2759"/>
<proteinExistence type="predicted"/>
<dbReference type="Gene3D" id="3.10.129.10">
    <property type="entry name" value="Hotdog Thioesterase"/>
    <property type="match status" value="1"/>
</dbReference>
<name>A0A507B8N2_9PEZI</name>
<sequence>MASSLPLRSLRPTLVRWRVSSRRPASTSAADATKQMLDAFEGKGITKTQVLDGPQLQKLSLTLNRPQLHRSLDVSSQAPPAGTPLPPGYHLVYFSPASVESELGTDGTDRTFNAPAPFSRRMWAGGRMYWPKPRLCKLKVGDEVEERTRLVGATPKKARDGSEMVLVDVEKEFWVDNGLALVDQREGSSSQEGAIDGSFYTFLHKRCAPKRRRFVYPLETTQIYLELKLRRNDKPAEYPERKLSWSPVALFRFSALTFNAHLIHYNETATRETEGHPNVVVHGPLNLINILDYWRDMYSGEKQLREISYRAMSPLYAGDEYLIRTDYSRDFDDEQTWDIVVEKEGVTCMKAEIVAA</sequence>
<keyword evidence="2" id="KW-1185">Reference proteome</keyword>
<dbReference type="STRING" id="1093900.A0A507B8N2"/>
<dbReference type="GO" id="GO:0005739">
    <property type="term" value="C:mitochondrion"/>
    <property type="evidence" value="ECO:0007669"/>
    <property type="project" value="TreeGrafter"/>
</dbReference>
<accession>A0A507B8N2</accession>
<dbReference type="InterPro" id="IPR052741">
    <property type="entry name" value="Mitochondrial_HTD2"/>
</dbReference>
<dbReference type="PANTHER" id="PTHR28152:SF2">
    <property type="entry name" value="N-TERMINAL OF MAOC-LIKE DEHYDRATASE DOMAIN-CONTAINING PROTEIN"/>
    <property type="match status" value="1"/>
</dbReference>
<dbReference type="InterPro" id="IPR029069">
    <property type="entry name" value="HotDog_dom_sf"/>
</dbReference>
<organism evidence="1 2">
    <name type="scientific">Thyridium curvatum</name>
    <dbReference type="NCBI Taxonomy" id="1093900"/>
    <lineage>
        <taxon>Eukaryota</taxon>
        <taxon>Fungi</taxon>
        <taxon>Dikarya</taxon>
        <taxon>Ascomycota</taxon>
        <taxon>Pezizomycotina</taxon>
        <taxon>Sordariomycetes</taxon>
        <taxon>Sordariomycetidae</taxon>
        <taxon>Thyridiales</taxon>
        <taxon>Thyridiaceae</taxon>
        <taxon>Thyridium</taxon>
    </lineage>
</organism>
<dbReference type="InParanoid" id="A0A507B8N2"/>
<evidence type="ECO:0000313" key="1">
    <source>
        <dbReference type="EMBL" id="TPX13421.1"/>
    </source>
</evidence>
<dbReference type="Proteomes" id="UP000319257">
    <property type="component" value="Unassembled WGS sequence"/>
</dbReference>
<dbReference type="PANTHER" id="PTHR28152">
    <property type="entry name" value="HYDROXYACYL-THIOESTER DEHYDRATASE TYPE 2, MITOCHONDRIAL"/>
    <property type="match status" value="1"/>
</dbReference>
<comment type="caution">
    <text evidence="1">The sequence shown here is derived from an EMBL/GenBank/DDBJ whole genome shotgun (WGS) entry which is preliminary data.</text>
</comment>
<dbReference type="AlphaFoldDB" id="A0A507B8N2"/>
<dbReference type="GO" id="GO:0019171">
    <property type="term" value="F:(3R)-hydroxyacyl-[acyl-carrier-protein] dehydratase activity"/>
    <property type="evidence" value="ECO:0007669"/>
    <property type="project" value="TreeGrafter"/>
</dbReference>
<protein>
    <submittedName>
        <fullName evidence="1">Uncharacterized protein</fullName>
    </submittedName>
</protein>
<dbReference type="EMBL" id="SKBQ01000034">
    <property type="protein sequence ID" value="TPX13421.1"/>
    <property type="molecule type" value="Genomic_DNA"/>
</dbReference>
<gene>
    <name evidence="1" type="ORF">E0L32_006151</name>
</gene>
<dbReference type="RefSeq" id="XP_030995132.1">
    <property type="nucleotide sequence ID" value="XM_031140752.1"/>
</dbReference>
<dbReference type="SUPFAM" id="SSF54637">
    <property type="entry name" value="Thioesterase/thiol ester dehydrase-isomerase"/>
    <property type="match status" value="1"/>
</dbReference>
<reference evidence="1 2" key="1">
    <citation type="submission" date="2019-06" db="EMBL/GenBank/DDBJ databases">
        <title>Draft genome sequence of the filamentous fungus Phialemoniopsis curvata isolated from diesel fuel.</title>
        <authorList>
            <person name="Varaljay V.A."/>
            <person name="Lyon W.J."/>
            <person name="Crouch A.L."/>
            <person name="Drake C.E."/>
            <person name="Hollomon J.M."/>
            <person name="Nadeau L.J."/>
            <person name="Nunn H.S."/>
            <person name="Stevenson B.S."/>
            <person name="Bojanowski C.L."/>
            <person name="Crookes-Goodson W.J."/>
        </authorList>
    </citation>
    <scope>NUCLEOTIDE SEQUENCE [LARGE SCALE GENOMIC DNA]</scope>
    <source>
        <strain evidence="1 2">D216</strain>
    </source>
</reference>
<evidence type="ECO:0000313" key="2">
    <source>
        <dbReference type="Proteomes" id="UP000319257"/>
    </source>
</evidence>
<dbReference type="FunFam" id="3.10.129.10:FF:000103">
    <property type="entry name" value="WGS project CABT00000000 data, contig 2.1"/>
    <property type="match status" value="1"/>
</dbReference>
<dbReference type="GeneID" id="41973598"/>